<dbReference type="PANTHER" id="PTHR18964">
    <property type="entry name" value="ROK (REPRESSOR, ORF, KINASE) FAMILY"/>
    <property type="match status" value="1"/>
</dbReference>
<dbReference type="InterPro" id="IPR036390">
    <property type="entry name" value="WH_DNA-bd_sf"/>
</dbReference>
<dbReference type="InterPro" id="IPR043129">
    <property type="entry name" value="ATPase_NBD"/>
</dbReference>
<dbReference type="Proteomes" id="UP001469365">
    <property type="component" value="Unassembled WGS sequence"/>
</dbReference>
<reference evidence="4 5" key="1">
    <citation type="submission" date="2024-04" db="EMBL/GenBank/DDBJ databases">
        <title>draft genome sequnece of Paenibacillus filicis.</title>
        <authorList>
            <person name="Kim D.-U."/>
        </authorList>
    </citation>
    <scope>NUCLEOTIDE SEQUENCE [LARGE SCALE GENOMIC DNA]</scope>
    <source>
        <strain evidence="4 5">KACC14197</strain>
    </source>
</reference>
<dbReference type="InterPro" id="IPR036388">
    <property type="entry name" value="WH-like_DNA-bd_sf"/>
</dbReference>
<evidence type="ECO:0000256" key="2">
    <source>
        <dbReference type="ARBA" id="ARBA00006479"/>
    </source>
</evidence>
<name>A0ABU9DNZ3_9BACL</name>
<comment type="caution">
    <text evidence="4">The sequence shown here is derived from an EMBL/GenBank/DDBJ whole genome shotgun (WGS) entry which is preliminary data.</text>
</comment>
<organism evidence="4 5">
    <name type="scientific">Paenibacillus filicis</name>
    <dbReference type="NCBI Taxonomy" id="669464"/>
    <lineage>
        <taxon>Bacteria</taxon>
        <taxon>Bacillati</taxon>
        <taxon>Bacillota</taxon>
        <taxon>Bacilli</taxon>
        <taxon>Bacillales</taxon>
        <taxon>Paenibacillaceae</taxon>
        <taxon>Paenibacillus</taxon>
    </lineage>
</organism>
<dbReference type="Pfam" id="PF00480">
    <property type="entry name" value="ROK"/>
    <property type="match status" value="1"/>
</dbReference>
<evidence type="ECO:0000313" key="4">
    <source>
        <dbReference type="EMBL" id="MEK8130596.1"/>
    </source>
</evidence>
<keyword evidence="5" id="KW-1185">Reference proteome</keyword>
<comment type="similarity">
    <text evidence="2">Belongs to the ROK (NagC/XylR) family.</text>
</comment>
<keyword evidence="3" id="KW-0119">Carbohydrate metabolism</keyword>
<protein>
    <submittedName>
        <fullName evidence="4">ROK family transcriptional regulator</fullName>
    </submittedName>
</protein>
<dbReference type="EMBL" id="JBBPCC010000015">
    <property type="protein sequence ID" value="MEK8130596.1"/>
    <property type="molecule type" value="Genomic_DNA"/>
</dbReference>
<dbReference type="SUPFAM" id="SSF46785">
    <property type="entry name" value="Winged helix' DNA-binding domain"/>
    <property type="match status" value="1"/>
</dbReference>
<evidence type="ECO:0000256" key="1">
    <source>
        <dbReference type="ARBA" id="ARBA00002486"/>
    </source>
</evidence>
<dbReference type="SUPFAM" id="SSF53067">
    <property type="entry name" value="Actin-like ATPase domain"/>
    <property type="match status" value="1"/>
</dbReference>
<dbReference type="Gene3D" id="1.10.10.10">
    <property type="entry name" value="Winged helix-like DNA-binding domain superfamily/Winged helix DNA-binding domain"/>
    <property type="match status" value="1"/>
</dbReference>
<proteinExistence type="inferred from homology"/>
<dbReference type="PANTHER" id="PTHR18964:SF149">
    <property type="entry name" value="BIFUNCTIONAL UDP-N-ACETYLGLUCOSAMINE 2-EPIMERASE_N-ACETYLMANNOSAMINE KINASE"/>
    <property type="match status" value="1"/>
</dbReference>
<keyword evidence="3" id="KW-0859">Xylose metabolism</keyword>
<dbReference type="Gene3D" id="3.30.420.40">
    <property type="match status" value="2"/>
</dbReference>
<gene>
    <name evidence="4" type="ORF">WMW72_22065</name>
</gene>
<evidence type="ECO:0000256" key="3">
    <source>
        <dbReference type="ARBA" id="ARBA00022629"/>
    </source>
</evidence>
<comment type="function">
    <text evidence="1">Transcriptional repressor of xylose-utilizing enzymes.</text>
</comment>
<dbReference type="RefSeq" id="WP_341417730.1">
    <property type="nucleotide sequence ID" value="NZ_JBBPCC010000015.1"/>
</dbReference>
<accession>A0ABU9DNZ3</accession>
<evidence type="ECO:0000313" key="5">
    <source>
        <dbReference type="Proteomes" id="UP001469365"/>
    </source>
</evidence>
<dbReference type="InterPro" id="IPR000600">
    <property type="entry name" value="ROK"/>
</dbReference>
<dbReference type="CDD" id="cd23763">
    <property type="entry name" value="ASKHA_ATPase_ROK"/>
    <property type="match status" value="1"/>
</dbReference>
<sequence length="336" mass="37049">MNPKMMGDLIRQHIRAALYGVKESTKVEIAQSTGISFPTISKTIDEMKEAGEVLLVGLGLSSGGRRPNTYKLNPAYMTGLAACLESDFSSYLILNYEGEIVARETLPAVLQAGPELLTEQIGALLARYPSTRVLTLGIPGAVNDGCAFHIPGYDRFQNFNFKTFYEEQFALQVQVENDMNTTAIGYYDRIGNDDSISLVYLYLGKNGPGTGIIVNGHIVRGKTFFSGEVSYVPLSGMRNFAQLLDDALTAPDMNKSRPMLLEAISRLVAAFTATINPHTIIFCNSELNNHDLVQIQTISASFVPKENLPDFVISDWQQDYFHGLQQLTVKRMLAAD</sequence>